<evidence type="ECO:0000256" key="2">
    <source>
        <dbReference type="ARBA" id="ARBA00009347"/>
    </source>
</evidence>
<dbReference type="PATRIC" id="fig|1131731.3.peg.3269"/>
<accession>K6D648</accession>
<dbReference type="Pfam" id="PF02771">
    <property type="entry name" value="Acyl-CoA_dh_N"/>
    <property type="match status" value="1"/>
</dbReference>
<proteinExistence type="inferred from homology"/>
<dbReference type="PANTHER" id="PTHR43884:SF12">
    <property type="entry name" value="ISOVALERYL-COA DEHYDROGENASE, MITOCHONDRIAL-RELATED"/>
    <property type="match status" value="1"/>
</dbReference>
<comment type="catalytic activity">
    <reaction evidence="6">
        <text>a 2,3-saturated acyl-CoA + A = a 2,3-dehydroacyl-CoA + AH2</text>
        <dbReference type="Rhea" id="RHEA:48608"/>
        <dbReference type="ChEBI" id="CHEBI:13193"/>
        <dbReference type="ChEBI" id="CHEBI:17499"/>
        <dbReference type="ChEBI" id="CHEBI:60015"/>
        <dbReference type="ChEBI" id="CHEBI:65111"/>
    </reaction>
</comment>
<dbReference type="AlphaFoldDB" id="K6D648"/>
<sequence length="379" mass="41882">MDFKLSDEQLAIRAMTRDFVNNEIMPIARMYDEEETFPTPIFDKLREYGLFNLAIPEEYGGPGVDKISQALIVEEVARGCAGISTSMEANSLSSYPILVGGSEELKKEYLTRLTNDGEYAAFALTEPQGGSDVMGTKTIIERVGDEYVINGEKCFITNASYAHFFVVLAKMKGEKGPNSFIAIVVERDTEGLSVGPKEKKMGLKASNTASVMFDNVRVPVSNRIGEEGEGFKIFMKALSFARPMVGAQSVGLAQGAYEEAVKFAKERKQFGTTISNFQAIQFMLADMAMNIEAARLLVYKAVYLLQEGTPSITNASFAKCFASDTAMKVATDAVQIHGGYGFIREYPVEKYFRDAKIQQIYEGTNQIQRVVIAKEILKD</sequence>
<dbReference type="GO" id="GO:0050660">
    <property type="term" value="F:flavin adenine dinucleotide binding"/>
    <property type="evidence" value="ECO:0007669"/>
    <property type="project" value="InterPro"/>
</dbReference>
<gene>
    <name evidence="12" type="ORF">BAZO_15974</name>
</gene>
<dbReference type="PANTHER" id="PTHR43884">
    <property type="entry name" value="ACYL-COA DEHYDROGENASE"/>
    <property type="match status" value="1"/>
</dbReference>
<dbReference type="Pfam" id="PF00441">
    <property type="entry name" value="Acyl-CoA_dh_1"/>
    <property type="match status" value="1"/>
</dbReference>
<comment type="cofactor">
    <cofactor evidence="1 8">
        <name>FAD</name>
        <dbReference type="ChEBI" id="CHEBI:57692"/>
    </cofactor>
</comment>
<feature type="domain" description="Acyl-CoA dehydrogenase/oxidase C-terminal" evidence="9">
    <location>
        <begin position="228"/>
        <end position="376"/>
    </location>
</feature>
<evidence type="ECO:0000256" key="4">
    <source>
        <dbReference type="ARBA" id="ARBA00022827"/>
    </source>
</evidence>
<dbReference type="PIRSF" id="PIRSF016578">
    <property type="entry name" value="HsaA"/>
    <property type="match status" value="1"/>
</dbReference>
<dbReference type="RefSeq" id="WP_003332639.1">
    <property type="nucleotide sequence ID" value="NZ_AJLR01000127.1"/>
</dbReference>
<evidence type="ECO:0000313" key="13">
    <source>
        <dbReference type="Proteomes" id="UP000006315"/>
    </source>
</evidence>
<name>K6D648_SCHAZ</name>
<dbReference type="GO" id="GO:0003995">
    <property type="term" value="F:acyl-CoA dehydrogenase activity"/>
    <property type="evidence" value="ECO:0007669"/>
    <property type="project" value="InterPro"/>
</dbReference>
<organism evidence="12 13">
    <name type="scientific">Schinkia azotoformans LMG 9581</name>
    <dbReference type="NCBI Taxonomy" id="1131731"/>
    <lineage>
        <taxon>Bacteria</taxon>
        <taxon>Bacillati</taxon>
        <taxon>Bacillota</taxon>
        <taxon>Bacilli</taxon>
        <taxon>Bacillales</taxon>
        <taxon>Bacillaceae</taxon>
        <taxon>Calidifontibacillus/Schinkia group</taxon>
        <taxon>Schinkia</taxon>
    </lineage>
</organism>
<evidence type="ECO:0000256" key="3">
    <source>
        <dbReference type="ARBA" id="ARBA00022630"/>
    </source>
</evidence>
<evidence type="ECO:0000313" key="12">
    <source>
        <dbReference type="EMBL" id="EKN63789.1"/>
    </source>
</evidence>
<dbReference type="PROSITE" id="PS00072">
    <property type="entry name" value="ACYL_COA_DH_1"/>
    <property type="match status" value="1"/>
</dbReference>
<dbReference type="InterPro" id="IPR036250">
    <property type="entry name" value="AcylCo_DH-like_C"/>
</dbReference>
<dbReference type="SUPFAM" id="SSF47203">
    <property type="entry name" value="Acyl-CoA dehydrogenase C-terminal domain-like"/>
    <property type="match status" value="1"/>
</dbReference>
<evidence type="ECO:0000256" key="5">
    <source>
        <dbReference type="ARBA" id="ARBA00023002"/>
    </source>
</evidence>
<dbReference type="Pfam" id="PF02770">
    <property type="entry name" value="Acyl-CoA_dh_M"/>
    <property type="match status" value="1"/>
</dbReference>
<dbReference type="InterPro" id="IPR006091">
    <property type="entry name" value="Acyl-CoA_Oxase/DH_mid-dom"/>
</dbReference>
<reference evidence="12 13" key="1">
    <citation type="journal article" date="2012" name="Front. Microbiol.">
        <title>Redundancy and modularity in membrane-associated dissimilatory nitrate reduction in Bacillus.</title>
        <authorList>
            <person name="Heylen K."/>
            <person name="Keltjens J."/>
        </authorList>
    </citation>
    <scope>NUCLEOTIDE SEQUENCE [LARGE SCALE GENOMIC DNA]</scope>
    <source>
        <strain evidence="12 13">LMG 9581</strain>
    </source>
</reference>
<keyword evidence="3 8" id="KW-0285">Flavoprotein</keyword>
<evidence type="ECO:0000259" key="11">
    <source>
        <dbReference type="Pfam" id="PF02771"/>
    </source>
</evidence>
<dbReference type="InterPro" id="IPR013786">
    <property type="entry name" value="AcylCoA_DH/ox_N"/>
</dbReference>
<evidence type="ECO:0000256" key="6">
    <source>
        <dbReference type="ARBA" id="ARBA00052546"/>
    </source>
</evidence>
<evidence type="ECO:0000256" key="1">
    <source>
        <dbReference type="ARBA" id="ARBA00001974"/>
    </source>
</evidence>
<dbReference type="InterPro" id="IPR037069">
    <property type="entry name" value="AcylCoA_DH/ox_N_sf"/>
</dbReference>
<keyword evidence="13" id="KW-1185">Reference proteome</keyword>
<keyword evidence="4 8" id="KW-0274">FAD</keyword>
<dbReference type="Gene3D" id="1.10.540.10">
    <property type="entry name" value="Acyl-CoA dehydrogenase/oxidase, N-terminal domain"/>
    <property type="match status" value="1"/>
</dbReference>
<protein>
    <recommendedName>
        <fullName evidence="7">Acyl-CoA dehydrogenase</fullName>
    </recommendedName>
</protein>
<evidence type="ECO:0000259" key="10">
    <source>
        <dbReference type="Pfam" id="PF02770"/>
    </source>
</evidence>
<dbReference type="EMBL" id="AJLR01000127">
    <property type="protein sequence ID" value="EKN63789.1"/>
    <property type="molecule type" value="Genomic_DNA"/>
</dbReference>
<comment type="caution">
    <text evidence="12">The sequence shown here is derived from an EMBL/GenBank/DDBJ whole genome shotgun (WGS) entry which is preliminary data.</text>
</comment>
<dbReference type="STRING" id="1131731.BAZO_15974"/>
<dbReference type="InterPro" id="IPR046373">
    <property type="entry name" value="Acyl-CoA_Oxase/DH_mid-dom_sf"/>
</dbReference>
<dbReference type="FunFam" id="1.10.540.10:FF:000002">
    <property type="entry name" value="Acyl-CoA dehydrogenase FadE19"/>
    <property type="match status" value="1"/>
</dbReference>
<feature type="domain" description="Acyl-CoA dehydrogenase/oxidase N-terminal" evidence="11">
    <location>
        <begin position="6"/>
        <end position="114"/>
    </location>
</feature>
<dbReference type="Gene3D" id="1.20.140.10">
    <property type="entry name" value="Butyryl-CoA Dehydrogenase, subunit A, domain 3"/>
    <property type="match status" value="1"/>
</dbReference>
<dbReference type="InterPro" id="IPR006089">
    <property type="entry name" value="Acyl-CoA_DH_CS"/>
</dbReference>
<dbReference type="Gene3D" id="2.40.110.10">
    <property type="entry name" value="Butyryl-CoA Dehydrogenase, subunit A, domain 2"/>
    <property type="match status" value="1"/>
</dbReference>
<dbReference type="InterPro" id="IPR009100">
    <property type="entry name" value="AcylCoA_DH/oxidase_NM_dom_sf"/>
</dbReference>
<keyword evidence="5 8" id="KW-0560">Oxidoreductase</keyword>
<comment type="similarity">
    <text evidence="2 8">Belongs to the acyl-CoA dehydrogenase family.</text>
</comment>
<evidence type="ECO:0000256" key="8">
    <source>
        <dbReference type="RuleBase" id="RU362125"/>
    </source>
</evidence>
<feature type="domain" description="Acyl-CoA oxidase/dehydrogenase middle" evidence="10">
    <location>
        <begin position="121"/>
        <end position="216"/>
    </location>
</feature>
<dbReference type="FunFam" id="1.20.140.10:FF:000011">
    <property type="entry name" value="Medium-chain specific acyl-CoA dehydrogenase, mitochondrial"/>
    <property type="match status" value="1"/>
</dbReference>
<dbReference type="FunFam" id="2.40.110.10:FF:000001">
    <property type="entry name" value="Acyl-CoA dehydrogenase, mitochondrial"/>
    <property type="match status" value="1"/>
</dbReference>
<dbReference type="SUPFAM" id="SSF56645">
    <property type="entry name" value="Acyl-CoA dehydrogenase NM domain-like"/>
    <property type="match status" value="1"/>
</dbReference>
<evidence type="ECO:0000259" key="9">
    <source>
        <dbReference type="Pfam" id="PF00441"/>
    </source>
</evidence>
<evidence type="ECO:0000256" key="7">
    <source>
        <dbReference type="ARBA" id="ARBA00067585"/>
    </source>
</evidence>
<dbReference type="PROSITE" id="PS00073">
    <property type="entry name" value="ACYL_COA_DH_2"/>
    <property type="match status" value="1"/>
</dbReference>
<dbReference type="Proteomes" id="UP000006315">
    <property type="component" value="Unassembled WGS sequence"/>
</dbReference>
<dbReference type="InterPro" id="IPR009075">
    <property type="entry name" value="AcylCo_DH/oxidase_C"/>
</dbReference>